<name>A0A6J6ICM6_9ZZZZ</name>
<organism evidence="2">
    <name type="scientific">freshwater metagenome</name>
    <dbReference type="NCBI Taxonomy" id="449393"/>
    <lineage>
        <taxon>unclassified sequences</taxon>
        <taxon>metagenomes</taxon>
        <taxon>ecological metagenomes</taxon>
    </lineage>
</organism>
<dbReference type="Gene3D" id="3.40.50.720">
    <property type="entry name" value="NAD(P)-binding Rossmann-like Domain"/>
    <property type="match status" value="1"/>
</dbReference>
<proteinExistence type="predicted"/>
<dbReference type="EMBL" id="CAEZVG010000021">
    <property type="protein sequence ID" value="CAB4622223.1"/>
    <property type="molecule type" value="Genomic_DNA"/>
</dbReference>
<sequence>MENSANQTRRGFGLRRGLSLSPAVGGAYRIGRANQNVLIASAFHRTAIIAMAQGRDPFLNVPSSDHQAIEQLIRSLAAADLLTQGRHEIALPPRYLNEIVERDLAAGQLRNRCEPELLQCEWSEAAITLGEDEGANILAARAEVRVHISGRNRIATLLHSLLLASGVSLVEYIDHSDKSTISDTDIGTSTITSKEYAMNFYGHLQSHRRAISLFPLDRSANHLRDKGDGAAKQAKLIIHSGPVDIEDLIDWLTAGQAHFVIQSPLADQITMGPLVLPGISPCLRCADLNQIDRVGYSSTDRIALTHTPEIAMVGAHFIASLAASQILQYIDSIRLSSSISAKSWPIAQVTTVNLQKLHQPQIYSITQHPLCGCQVFRDKSSR</sequence>
<evidence type="ECO:0000313" key="2">
    <source>
        <dbReference type="EMBL" id="CAB4622223.1"/>
    </source>
</evidence>
<evidence type="ECO:0000313" key="1">
    <source>
        <dbReference type="EMBL" id="CAB4538477.1"/>
    </source>
</evidence>
<dbReference type="AlphaFoldDB" id="A0A6J6ICM6"/>
<accession>A0A6J6ICM6</accession>
<reference evidence="2" key="1">
    <citation type="submission" date="2020-05" db="EMBL/GenBank/DDBJ databases">
        <authorList>
            <person name="Chiriac C."/>
            <person name="Salcher M."/>
            <person name="Ghai R."/>
            <person name="Kavagutti S V."/>
        </authorList>
    </citation>
    <scope>NUCLEOTIDE SEQUENCE</scope>
</reference>
<dbReference type="EMBL" id="CAEZSP010000008">
    <property type="protein sequence ID" value="CAB4538477.1"/>
    <property type="molecule type" value="Genomic_DNA"/>
</dbReference>
<protein>
    <submittedName>
        <fullName evidence="2">Unannotated protein</fullName>
    </submittedName>
</protein>
<gene>
    <name evidence="1" type="ORF">UFOPK1440_00309</name>
    <name evidence="2" type="ORF">UFOPK1946_00559</name>
</gene>